<dbReference type="Pfam" id="PF00248">
    <property type="entry name" value="Aldo_ket_red"/>
    <property type="match status" value="1"/>
</dbReference>
<reference evidence="3 4" key="1">
    <citation type="submission" date="2017-03" db="EMBL/GenBank/DDBJ databases">
        <authorList>
            <person name="Afonso C.L."/>
            <person name="Miller P.J."/>
            <person name="Scott M.A."/>
            <person name="Spackman E."/>
            <person name="Goraichik I."/>
            <person name="Dimitrov K.M."/>
            <person name="Suarez D.L."/>
            <person name="Swayne D.E."/>
        </authorList>
    </citation>
    <scope>NUCLEOTIDE SEQUENCE [LARGE SCALE GENOMIC DNA]</scope>
    <source>
        <strain evidence="3 4">CECT 7066</strain>
    </source>
</reference>
<keyword evidence="4" id="KW-1185">Reference proteome</keyword>
<dbReference type="CDD" id="cd19091">
    <property type="entry name" value="AKR_PsAKR"/>
    <property type="match status" value="1"/>
</dbReference>
<dbReference type="GO" id="GO:0016491">
    <property type="term" value="F:oxidoreductase activity"/>
    <property type="evidence" value="ECO:0007669"/>
    <property type="project" value="UniProtKB-KW"/>
</dbReference>
<dbReference type="Gene3D" id="3.20.20.100">
    <property type="entry name" value="NADP-dependent oxidoreductase domain"/>
    <property type="match status" value="1"/>
</dbReference>
<proteinExistence type="predicted"/>
<gene>
    <name evidence="3" type="primary">gpr_1</name>
    <name evidence="3" type="ORF">PAM7066_00408</name>
</gene>
<dbReference type="InterPro" id="IPR050523">
    <property type="entry name" value="AKR_Detox_Biosynth"/>
</dbReference>
<keyword evidence="1 3" id="KW-0560">Oxidoreductase</keyword>
<dbReference type="InterPro" id="IPR023210">
    <property type="entry name" value="NADP_OxRdtase_dom"/>
</dbReference>
<dbReference type="PANTHER" id="PTHR43364:SF18">
    <property type="entry name" value="OXIDOREDUCTASE"/>
    <property type="match status" value="1"/>
</dbReference>
<dbReference type="RefSeq" id="WP_085852433.1">
    <property type="nucleotide sequence ID" value="NZ_FOPF01000001.1"/>
</dbReference>
<protein>
    <submittedName>
        <fullName evidence="3">L-glyceraldehyde 3-phosphate reductase</fullName>
        <ecNumber evidence="3">1.1.1.-</ecNumber>
    </submittedName>
</protein>
<evidence type="ECO:0000256" key="1">
    <source>
        <dbReference type="ARBA" id="ARBA00023002"/>
    </source>
</evidence>
<dbReference type="FunFam" id="3.20.20.100:FF:000004">
    <property type="entry name" value="Oxidoreductase, aldo/keto reductase"/>
    <property type="match status" value="1"/>
</dbReference>
<sequence length="338" mass="36844">MRYRPLGRSGLQVSELCLGTMTFHGGTGMWKNIGQLGQSDADEIMKTAFDGGINFFDTANVYSEGGSEEILGQSLKNLGLNRHEVVIASKGFGRMHEGPNGRGASRYHIIDACKASLKRLGVDHIDLYQLHGFDFDTPIDEQMEALDILVKHGHVRYVGVSNWAGWQLAKAQGYAERRGTAPIRTIQSYYSLAGRDVEREVLPAAKAEGVGMLCWSPLAGGYLSGKYTGDDKDAEGRRAEFDFPPIDKDKADGIVGVMQKIASAKGASVPQIALAWLLAREGVSSVIVGARKVSQLQDNLGATEVDLSDDDMAKLDEASALPDTYPQWMFERQSGRLE</sequence>
<dbReference type="AlphaFoldDB" id="A0A1Y5RHF1"/>
<dbReference type="SUPFAM" id="SSF51430">
    <property type="entry name" value="NAD(P)-linked oxidoreductase"/>
    <property type="match status" value="1"/>
</dbReference>
<dbReference type="GO" id="GO:0005829">
    <property type="term" value="C:cytosol"/>
    <property type="evidence" value="ECO:0007669"/>
    <property type="project" value="TreeGrafter"/>
</dbReference>
<dbReference type="Proteomes" id="UP000193870">
    <property type="component" value="Unassembled WGS sequence"/>
</dbReference>
<dbReference type="OrthoDB" id="9803483at2"/>
<dbReference type="InterPro" id="IPR036812">
    <property type="entry name" value="NAD(P)_OxRdtase_dom_sf"/>
</dbReference>
<dbReference type="STRING" id="315423.SAMN04488020_101408"/>
<accession>A0A1Y5RHF1</accession>
<dbReference type="PANTHER" id="PTHR43364">
    <property type="entry name" value="NADH-SPECIFIC METHYLGLYOXAL REDUCTASE-RELATED"/>
    <property type="match status" value="1"/>
</dbReference>
<dbReference type="EC" id="1.1.1.-" evidence="3"/>
<feature type="domain" description="NADP-dependent oxidoreductase" evidence="2">
    <location>
        <begin position="15"/>
        <end position="319"/>
    </location>
</feature>
<organism evidence="3 4">
    <name type="scientific">Palleronia marisminoris</name>
    <dbReference type="NCBI Taxonomy" id="315423"/>
    <lineage>
        <taxon>Bacteria</taxon>
        <taxon>Pseudomonadati</taxon>
        <taxon>Pseudomonadota</taxon>
        <taxon>Alphaproteobacteria</taxon>
        <taxon>Rhodobacterales</taxon>
        <taxon>Roseobacteraceae</taxon>
        <taxon>Palleronia</taxon>
    </lineage>
</organism>
<evidence type="ECO:0000259" key="2">
    <source>
        <dbReference type="Pfam" id="PF00248"/>
    </source>
</evidence>
<evidence type="ECO:0000313" key="4">
    <source>
        <dbReference type="Proteomes" id="UP000193870"/>
    </source>
</evidence>
<dbReference type="EMBL" id="FWFV01000001">
    <property type="protein sequence ID" value="SLN16677.1"/>
    <property type="molecule type" value="Genomic_DNA"/>
</dbReference>
<name>A0A1Y5RHF1_9RHOB</name>
<evidence type="ECO:0000313" key="3">
    <source>
        <dbReference type="EMBL" id="SLN16677.1"/>
    </source>
</evidence>